<accession>A0A1F5E8G8</accession>
<gene>
    <name evidence="8" type="ORF">A2215_02010</name>
</gene>
<dbReference type="STRING" id="1797472.A2215_02010"/>
<dbReference type="Pfam" id="PF04055">
    <property type="entry name" value="Radical_SAM"/>
    <property type="match status" value="1"/>
</dbReference>
<keyword evidence="1" id="KW-0004">4Fe-4S</keyword>
<reference evidence="8 9" key="1">
    <citation type="journal article" date="2016" name="Nat. Commun.">
        <title>Thousands of microbial genomes shed light on interconnected biogeochemical processes in an aquifer system.</title>
        <authorList>
            <person name="Anantharaman K."/>
            <person name="Brown C.T."/>
            <person name="Hug L.A."/>
            <person name="Sharon I."/>
            <person name="Castelle C.J."/>
            <person name="Probst A.J."/>
            <person name="Thomas B.C."/>
            <person name="Singh A."/>
            <person name="Wilkins M.J."/>
            <person name="Karaoz U."/>
            <person name="Brodie E.L."/>
            <person name="Williams K.H."/>
            <person name="Hubbard S.S."/>
            <person name="Banfield J.F."/>
        </authorList>
    </citation>
    <scope>NUCLEOTIDE SEQUENCE [LARGE SCALE GENOMIC DNA]</scope>
</reference>
<dbReference type="AlphaFoldDB" id="A0A1F5E8G8"/>
<dbReference type="GO" id="GO:0046872">
    <property type="term" value="F:metal ion binding"/>
    <property type="evidence" value="ECO:0007669"/>
    <property type="project" value="UniProtKB-KW"/>
</dbReference>
<dbReference type="Proteomes" id="UP000178583">
    <property type="component" value="Unassembled WGS sequence"/>
</dbReference>
<sequence length="291" mass="32752">MSHKATLFEKLEKNIVRCCACAHRCKIAPGDRGICGVRENVSGELYLLVYGKASAFNIDPIEKKPLNHFLPGTKILSLGTVGCNFKCDFCQNWQISQASKGVGKKIIGSDLPPEEVVAIAKKYKIPSVAYTYNEPAVFSEYAHDIAVLAQKEGIKNVYVTNGYLTLESRKYILPYLDAANIDLKSLDEDFYQRICGAKLKPVLETIEDFFANGVHIELTTLIVPEENDNEKNLLDIARYIVKLDKNIPWHISRFFPHHKMDDLEMTEIQSLELARDIGRKAGLINIYIGNV</sequence>
<evidence type="ECO:0000256" key="6">
    <source>
        <dbReference type="PIRSR" id="PIRSR004869-50"/>
    </source>
</evidence>
<keyword evidence="4 6" id="KW-0408">Iron</keyword>
<feature type="binding site" evidence="6">
    <location>
        <position position="87"/>
    </location>
    <ligand>
        <name>[4Fe-4S] cluster</name>
        <dbReference type="ChEBI" id="CHEBI:49883"/>
        <note>4Fe-4S-S-AdoMet</note>
    </ligand>
</feature>
<proteinExistence type="predicted"/>
<dbReference type="InterPro" id="IPR034457">
    <property type="entry name" value="Organic_radical-activating"/>
</dbReference>
<evidence type="ECO:0000313" key="9">
    <source>
        <dbReference type="Proteomes" id="UP000178583"/>
    </source>
</evidence>
<dbReference type="SUPFAM" id="SSF102114">
    <property type="entry name" value="Radical SAM enzymes"/>
    <property type="match status" value="1"/>
</dbReference>
<dbReference type="PROSITE" id="PS51918">
    <property type="entry name" value="RADICAL_SAM"/>
    <property type="match status" value="1"/>
</dbReference>
<dbReference type="PIRSF" id="PIRSF004869">
    <property type="entry name" value="PflX_prd"/>
    <property type="match status" value="1"/>
</dbReference>
<dbReference type="SFLD" id="SFLDS00029">
    <property type="entry name" value="Radical_SAM"/>
    <property type="match status" value="1"/>
</dbReference>
<feature type="binding site" evidence="6">
    <location>
        <position position="90"/>
    </location>
    <ligand>
        <name>[4Fe-4S] cluster</name>
        <dbReference type="ChEBI" id="CHEBI:49883"/>
        <note>4Fe-4S-S-AdoMet</note>
    </ligand>
</feature>
<evidence type="ECO:0000313" key="8">
    <source>
        <dbReference type="EMBL" id="OGD63663.1"/>
    </source>
</evidence>
<feature type="binding site" evidence="6">
    <location>
        <position position="83"/>
    </location>
    <ligand>
        <name>[4Fe-4S] cluster</name>
        <dbReference type="ChEBI" id="CHEBI:49883"/>
        <note>4Fe-4S-S-AdoMet</note>
    </ligand>
</feature>
<feature type="domain" description="Radical SAM core" evidence="7">
    <location>
        <begin position="68"/>
        <end position="284"/>
    </location>
</feature>
<organism evidence="8 9">
    <name type="scientific">Candidatus Berkelbacteria bacterium RIFOXYA2_FULL_43_10</name>
    <dbReference type="NCBI Taxonomy" id="1797472"/>
    <lineage>
        <taxon>Bacteria</taxon>
        <taxon>Candidatus Berkelbacteria</taxon>
    </lineage>
</organism>
<evidence type="ECO:0000256" key="5">
    <source>
        <dbReference type="ARBA" id="ARBA00023014"/>
    </source>
</evidence>
<keyword evidence="2 6" id="KW-0949">S-adenosyl-L-methionine</keyword>
<name>A0A1F5E8G8_9BACT</name>
<comment type="cofactor">
    <cofactor evidence="6">
        <name>[4Fe-4S] cluster</name>
        <dbReference type="ChEBI" id="CHEBI:49883"/>
    </cofactor>
    <text evidence="6">Binds 1 [4Fe-4S] cluster. The cluster is coordinated with 3 cysteines and an exchangeable S-adenosyl-L-methionine.</text>
</comment>
<protein>
    <submittedName>
        <fullName evidence="8">AmmeMemoRadiSam system radical SAM enzyme</fullName>
    </submittedName>
</protein>
<dbReference type="PANTHER" id="PTHR30352:SF5">
    <property type="entry name" value="PYRUVATE FORMATE-LYASE 1-ACTIVATING ENZYME"/>
    <property type="match status" value="1"/>
</dbReference>
<dbReference type="PANTHER" id="PTHR30352">
    <property type="entry name" value="PYRUVATE FORMATE-LYASE-ACTIVATING ENZYME"/>
    <property type="match status" value="1"/>
</dbReference>
<evidence type="ECO:0000259" key="7">
    <source>
        <dbReference type="PROSITE" id="PS51918"/>
    </source>
</evidence>
<keyword evidence="5 6" id="KW-0411">Iron-sulfur</keyword>
<evidence type="ECO:0000256" key="2">
    <source>
        <dbReference type="ARBA" id="ARBA00022691"/>
    </source>
</evidence>
<evidence type="ECO:0000256" key="1">
    <source>
        <dbReference type="ARBA" id="ARBA00022485"/>
    </source>
</evidence>
<dbReference type="InterPro" id="IPR058240">
    <property type="entry name" value="rSAM_sf"/>
</dbReference>
<dbReference type="SFLD" id="SFLDG01101">
    <property type="entry name" value="Uncharacterised_Radical_SAM_Su"/>
    <property type="match status" value="1"/>
</dbReference>
<dbReference type="GO" id="GO:0003824">
    <property type="term" value="F:catalytic activity"/>
    <property type="evidence" value="ECO:0007669"/>
    <property type="project" value="InterPro"/>
</dbReference>
<dbReference type="GO" id="GO:0051539">
    <property type="term" value="F:4 iron, 4 sulfur cluster binding"/>
    <property type="evidence" value="ECO:0007669"/>
    <property type="project" value="UniProtKB-KW"/>
</dbReference>
<dbReference type="InterPro" id="IPR007197">
    <property type="entry name" value="rSAM"/>
</dbReference>
<dbReference type="InterPro" id="IPR016431">
    <property type="entry name" value="Pyrv-formate_lyase-activ_prd"/>
</dbReference>
<dbReference type="Gene3D" id="3.20.20.70">
    <property type="entry name" value="Aldolase class I"/>
    <property type="match status" value="1"/>
</dbReference>
<comment type="caution">
    <text evidence="8">The sequence shown here is derived from an EMBL/GenBank/DDBJ whole genome shotgun (WGS) entry which is preliminary data.</text>
</comment>
<keyword evidence="3 6" id="KW-0479">Metal-binding</keyword>
<dbReference type="EMBL" id="MEZY01000032">
    <property type="protein sequence ID" value="OGD63663.1"/>
    <property type="molecule type" value="Genomic_DNA"/>
</dbReference>
<dbReference type="InterPro" id="IPR013785">
    <property type="entry name" value="Aldolase_TIM"/>
</dbReference>
<dbReference type="NCBIfam" id="TIGR04337">
    <property type="entry name" value="AmmeMemoSam_rS"/>
    <property type="match status" value="1"/>
</dbReference>
<dbReference type="CDD" id="cd01335">
    <property type="entry name" value="Radical_SAM"/>
    <property type="match status" value="1"/>
</dbReference>
<evidence type="ECO:0000256" key="3">
    <source>
        <dbReference type="ARBA" id="ARBA00022723"/>
    </source>
</evidence>
<dbReference type="InterPro" id="IPR027596">
    <property type="entry name" value="AmmeMemoSam_rS"/>
</dbReference>
<evidence type="ECO:0000256" key="4">
    <source>
        <dbReference type="ARBA" id="ARBA00023004"/>
    </source>
</evidence>